<reference evidence="1 2" key="1">
    <citation type="submission" date="2016-10" db="EMBL/GenBank/DDBJ databases">
        <title>Comparative genome analysis of multiple Pseudomonas spp. focuses on biocontrol and plant growth promoting traits.</title>
        <authorList>
            <person name="Tao X.-Y."/>
            <person name="Taylor C.G."/>
        </authorList>
    </citation>
    <scope>NUCLEOTIDE SEQUENCE [LARGE SCALE GENOMIC DNA]</scope>
    <source>
        <strain evidence="1 2">36G2</strain>
    </source>
</reference>
<proteinExistence type="predicted"/>
<dbReference type="RefSeq" id="WP_123592858.1">
    <property type="nucleotide sequence ID" value="NZ_MOBZ01000001.1"/>
</dbReference>
<dbReference type="AlphaFoldDB" id="A0A423PDC3"/>
<protein>
    <submittedName>
        <fullName evidence="1">Uncharacterized protein</fullName>
    </submittedName>
</protein>
<comment type="caution">
    <text evidence="1">The sequence shown here is derived from an EMBL/GenBank/DDBJ whole genome shotgun (WGS) entry which is preliminary data.</text>
</comment>
<organism evidence="1 2">
    <name type="scientific">Pseudomonas fluorescens</name>
    <dbReference type="NCBI Taxonomy" id="294"/>
    <lineage>
        <taxon>Bacteria</taxon>
        <taxon>Pseudomonadati</taxon>
        <taxon>Pseudomonadota</taxon>
        <taxon>Gammaproteobacteria</taxon>
        <taxon>Pseudomonadales</taxon>
        <taxon>Pseudomonadaceae</taxon>
        <taxon>Pseudomonas</taxon>
    </lineage>
</organism>
<evidence type="ECO:0000313" key="1">
    <source>
        <dbReference type="EMBL" id="ROO13838.1"/>
    </source>
</evidence>
<gene>
    <name evidence="1" type="ORF">BK673_01825</name>
</gene>
<sequence length="75" mass="8450">MEAHFEKMPIPDGHRLVATGMEAKGSRRGHDTDIYQYDELNADGEVVASYEVEDSTSIYPPFNRYIEVSKSAKAK</sequence>
<dbReference type="Proteomes" id="UP000283619">
    <property type="component" value="Unassembled WGS sequence"/>
</dbReference>
<dbReference type="EMBL" id="MOBZ01000001">
    <property type="protein sequence ID" value="ROO13838.1"/>
    <property type="molecule type" value="Genomic_DNA"/>
</dbReference>
<name>A0A423PDC3_PSEFL</name>
<evidence type="ECO:0000313" key="2">
    <source>
        <dbReference type="Proteomes" id="UP000283619"/>
    </source>
</evidence>
<accession>A0A423PDC3</accession>